<organism evidence="2 3">
    <name type="scientific">Devosia sediminis</name>
    <dbReference type="NCBI Taxonomy" id="2798801"/>
    <lineage>
        <taxon>Bacteria</taxon>
        <taxon>Pseudomonadati</taxon>
        <taxon>Pseudomonadota</taxon>
        <taxon>Alphaproteobacteria</taxon>
        <taxon>Hyphomicrobiales</taxon>
        <taxon>Devosiaceae</taxon>
        <taxon>Devosia</taxon>
    </lineage>
</organism>
<evidence type="ECO:0000313" key="3">
    <source>
        <dbReference type="Proteomes" id="UP000602124"/>
    </source>
</evidence>
<dbReference type="EMBL" id="JAEKMH010000001">
    <property type="protein sequence ID" value="MBJ3784075.1"/>
    <property type="molecule type" value="Genomic_DNA"/>
</dbReference>
<name>A0A934IW38_9HYPH</name>
<keyword evidence="3" id="KW-1185">Reference proteome</keyword>
<protein>
    <submittedName>
        <fullName evidence="2">Uncharacterized protein</fullName>
    </submittedName>
</protein>
<keyword evidence="1" id="KW-1133">Transmembrane helix</keyword>
<accession>A0A934IW38</accession>
<reference evidence="2" key="1">
    <citation type="submission" date="2020-12" db="EMBL/GenBank/DDBJ databases">
        <title>Devosia sp. MSA67 isolated from Mo River.</title>
        <authorList>
            <person name="Ma F."/>
            <person name="Zi Z."/>
        </authorList>
    </citation>
    <scope>NUCLEOTIDE SEQUENCE</scope>
    <source>
        <strain evidence="2">MSA67</strain>
    </source>
</reference>
<evidence type="ECO:0000313" key="2">
    <source>
        <dbReference type="EMBL" id="MBJ3784075.1"/>
    </source>
</evidence>
<gene>
    <name evidence="2" type="ORF">JEQ47_05015</name>
</gene>
<dbReference type="RefSeq" id="WP_198875274.1">
    <property type="nucleotide sequence ID" value="NZ_JAEKMH010000001.1"/>
</dbReference>
<dbReference type="Proteomes" id="UP000602124">
    <property type="component" value="Unassembled WGS sequence"/>
</dbReference>
<dbReference type="AlphaFoldDB" id="A0A934IW38"/>
<feature type="transmembrane region" description="Helical" evidence="1">
    <location>
        <begin position="20"/>
        <end position="46"/>
    </location>
</feature>
<keyword evidence="1" id="KW-0812">Transmembrane</keyword>
<proteinExistence type="predicted"/>
<comment type="caution">
    <text evidence="2">The sequence shown here is derived from an EMBL/GenBank/DDBJ whole genome shotgun (WGS) entry which is preliminary data.</text>
</comment>
<sequence length="47" mass="4994">MQRIDTIKHRTISVPRGWYVLGLAALSWALVIAGGTAVTSSVTLLLG</sequence>
<keyword evidence="1" id="KW-0472">Membrane</keyword>
<evidence type="ECO:0000256" key="1">
    <source>
        <dbReference type="SAM" id="Phobius"/>
    </source>
</evidence>